<organism evidence="1 2">
    <name type="scientific">Xylanibacter ruminicola</name>
    <name type="common">Prevotella ruminicola</name>
    <dbReference type="NCBI Taxonomy" id="839"/>
    <lineage>
        <taxon>Bacteria</taxon>
        <taxon>Pseudomonadati</taxon>
        <taxon>Bacteroidota</taxon>
        <taxon>Bacteroidia</taxon>
        <taxon>Bacteroidales</taxon>
        <taxon>Prevotellaceae</taxon>
        <taxon>Xylanibacter</taxon>
    </lineage>
</organism>
<name>A0A1M7E8F3_XYLRU</name>
<dbReference type="SUPFAM" id="SSF55729">
    <property type="entry name" value="Acyl-CoA N-acyltransferases (Nat)"/>
    <property type="match status" value="1"/>
</dbReference>
<dbReference type="AlphaFoldDB" id="A0A1M7E8F3"/>
<sequence>MKIEKFTNDDFAKAAPLAAGAWGDFYADERQWFIDAVAEYILRYNYSNPSLALKAVGDDGVIHGVLFANFQDDKADVSQWRENIEAQMTDHELERFRLLADYMLEVDGKTVQCMSDGEVKLSLFISNQKGCGKLLLQEMMDEFLHRDLRHLYLWTDTSCTHEYYPQHGFTLVGQFLSEVYDSYAPGYTTYIYKKGISSESK</sequence>
<reference evidence="1 2" key="1">
    <citation type="submission" date="2016-11" db="EMBL/GenBank/DDBJ databases">
        <authorList>
            <person name="Jaros S."/>
            <person name="Januszkiewicz K."/>
            <person name="Wedrychowicz H."/>
        </authorList>
    </citation>
    <scope>NUCLEOTIDE SEQUENCE [LARGE SCALE GENOMIC DNA]</scope>
    <source>
        <strain evidence="1 2">BPI-34</strain>
    </source>
</reference>
<accession>A0A1M7E8F3</accession>
<gene>
    <name evidence="1" type="ORF">SAMN04488494_0988</name>
</gene>
<evidence type="ECO:0000313" key="2">
    <source>
        <dbReference type="Proteomes" id="UP000184280"/>
    </source>
</evidence>
<protein>
    <recommendedName>
        <fullName evidence="3">N-acetyltransferase domain-containing protein</fullName>
    </recommendedName>
</protein>
<dbReference type="Proteomes" id="UP000184280">
    <property type="component" value="Unassembled WGS sequence"/>
</dbReference>
<proteinExistence type="predicted"/>
<dbReference type="OrthoDB" id="6711752at2"/>
<dbReference type="RefSeq" id="WP_073043218.1">
    <property type="nucleotide sequence ID" value="NZ_FOLF01000002.1"/>
</dbReference>
<dbReference type="EMBL" id="FRCJ01000001">
    <property type="protein sequence ID" value="SHL87950.1"/>
    <property type="molecule type" value="Genomic_DNA"/>
</dbReference>
<evidence type="ECO:0000313" key="1">
    <source>
        <dbReference type="EMBL" id="SHL87950.1"/>
    </source>
</evidence>
<dbReference type="Gene3D" id="3.40.630.30">
    <property type="match status" value="1"/>
</dbReference>
<dbReference type="InterPro" id="IPR016181">
    <property type="entry name" value="Acyl_CoA_acyltransferase"/>
</dbReference>
<evidence type="ECO:0008006" key="3">
    <source>
        <dbReference type="Google" id="ProtNLM"/>
    </source>
</evidence>